<dbReference type="FunFam" id="1.20.1420.30:FF:000014">
    <property type="entry name" value="Cation/H+ exchanger protein 2"/>
    <property type="match status" value="1"/>
</dbReference>
<dbReference type="AlphaFoldDB" id="A0A8C1X9V4"/>
<name>A0A8C1X9V4_CYPCA</name>
<dbReference type="PANTHER" id="PTHR31503:SF10">
    <property type="entry name" value="VNX1 PROTEIN"/>
    <property type="match status" value="1"/>
</dbReference>
<feature type="transmembrane region" description="Helical" evidence="11">
    <location>
        <begin position="459"/>
        <end position="480"/>
    </location>
</feature>
<feature type="transmembrane region" description="Helical" evidence="11">
    <location>
        <begin position="601"/>
        <end position="621"/>
    </location>
</feature>
<dbReference type="Pfam" id="PF01699">
    <property type="entry name" value="Na_Ca_ex"/>
    <property type="match status" value="2"/>
</dbReference>
<keyword evidence="9 11" id="KW-0472">Membrane</keyword>
<dbReference type="Gene3D" id="1.20.1420.30">
    <property type="entry name" value="NCX, central ion-binding region"/>
    <property type="match status" value="1"/>
</dbReference>
<feature type="transmembrane region" description="Helical" evidence="11">
    <location>
        <begin position="534"/>
        <end position="554"/>
    </location>
</feature>
<dbReference type="PANTHER" id="PTHR31503">
    <property type="entry name" value="VACUOLAR CALCIUM ION TRANSPORTER"/>
    <property type="match status" value="1"/>
</dbReference>
<feature type="transmembrane region" description="Helical" evidence="11">
    <location>
        <begin position="500"/>
        <end position="522"/>
    </location>
</feature>
<keyword evidence="3" id="KW-0050">Antiport</keyword>
<comment type="subcellular location">
    <subcellularLocation>
        <location evidence="1">Endomembrane system</location>
        <topology evidence="1">Multi-pass membrane protein</topology>
    </subcellularLocation>
</comment>
<keyword evidence="2" id="KW-0813">Transport</keyword>
<evidence type="ECO:0000259" key="12">
    <source>
        <dbReference type="Pfam" id="PF01699"/>
    </source>
</evidence>
<dbReference type="Proteomes" id="UP000694700">
    <property type="component" value="Unplaced"/>
</dbReference>
<feature type="domain" description="Sodium/calcium exchanger membrane region" evidence="12">
    <location>
        <begin position="654"/>
        <end position="784"/>
    </location>
</feature>
<evidence type="ECO:0000256" key="9">
    <source>
        <dbReference type="ARBA" id="ARBA00023136"/>
    </source>
</evidence>
<evidence type="ECO:0000256" key="10">
    <source>
        <dbReference type="SAM" id="MobiDB-lite"/>
    </source>
</evidence>
<keyword evidence="7 11" id="KW-1133">Transmembrane helix</keyword>
<dbReference type="InterPro" id="IPR004713">
    <property type="entry name" value="CaH_exchang"/>
</dbReference>
<dbReference type="InterPro" id="IPR005185">
    <property type="entry name" value="YccF"/>
</dbReference>
<dbReference type="InterPro" id="IPR044880">
    <property type="entry name" value="NCX_ion-bd_dom_sf"/>
</dbReference>
<evidence type="ECO:0000256" key="1">
    <source>
        <dbReference type="ARBA" id="ARBA00004127"/>
    </source>
</evidence>
<feature type="transmembrane region" description="Helical" evidence="11">
    <location>
        <begin position="718"/>
        <end position="741"/>
    </location>
</feature>
<feature type="transmembrane region" description="Helical" evidence="11">
    <location>
        <begin position="430"/>
        <end position="447"/>
    </location>
</feature>
<evidence type="ECO:0000313" key="14">
    <source>
        <dbReference type="Ensembl" id="ENSCCRP00015079078.1"/>
    </source>
</evidence>
<organism evidence="14 15">
    <name type="scientific">Cyprinus carpio</name>
    <name type="common">Common carp</name>
    <dbReference type="NCBI Taxonomy" id="7962"/>
    <lineage>
        <taxon>Eukaryota</taxon>
        <taxon>Metazoa</taxon>
        <taxon>Chordata</taxon>
        <taxon>Craniata</taxon>
        <taxon>Vertebrata</taxon>
        <taxon>Euteleostomi</taxon>
        <taxon>Actinopterygii</taxon>
        <taxon>Neopterygii</taxon>
        <taxon>Teleostei</taxon>
        <taxon>Ostariophysi</taxon>
        <taxon>Cypriniformes</taxon>
        <taxon>Cyprinidae</taxon>
        <taxon>Cyprininae</taxon>
        <taxon>Cyprinus</taxon>
    </lineage>
</organism>
<keyword evidence="5" id="KW-0109">Calcium transport</keyword>
<evidence type="ECO:0000259" key="13">
    <source>
        <dbReference type="Pfam" id="PF03733"/>
    </source>
</evidence>
<feature type="transmembrane region" description="Helical" evidence="11">
    <location>
        <begin position="198"/>
        <end position="226"/>
    </location>
</feature>
<feature type="transmembrane region" description="Helical" evidence="11">
    <location>
        <begin position="747"/>
        <end position="772"/>
    </location>
</feature>
<feature type="domain" description="Inner membrane component" evidence="13">
    <location>
        <begin position="195"/>
        <end position="245"/>
    </location>
</feature>
<dbReference type="Ensembl" id="ENSCCRT00015081667.1">
    <property type="protein sequence ID" value="ENSCCRP00015079078.1"/>
    <property type="gene ID" value="ENSCCRG00015032009.1"/>
</dbReference>
<evidence type="ECO:0000256" key="7">
    <source>
        <dbReference type="ARBA" id="ARBA00022989"/>
    </source>
</evidence>
<dbReference type="Pfam" id="PF03733">
    <property type="entry name" value="YccF"/>
    <property type="match status" value="1"/>
</dbReference>
<dbReference type="GO" id="GO:0005774">
    <property type="term" value="C:vacuolar membrane"/>
    <property type="evidence" value="ECO:0007669"/>
    <property type="project" value="UniProtKB-ARBA"/>
</dbReference>
<protein>
    <submittedName>
        <fullName evidence="14">Cation/H+ exchanger protein 1</fullName>
    </submittedName>
</protein>
<keyword evidence="8" id="KW-0406">Ion transport</keyword>
<proteinExistence type="predicted"/>
<keyword evidence="5" id="KW-0106">Calcium</keyword>
<keyword evidence="4" id="KW-0597">Phosphoprotein</keyword>
<dbReference type="GO" id="GO:0015369">
    <property type="term" value="F:calcium:proton antiporter activity"/>
    <property type="evidence" value="ECO:0007669"/>
    <property type="project" value="TreeGrafter"/>
</dbReference>
<feature type="region of interest" description="Disordered" evidence="10">
    <location>
        <begin position="1"/>
        <end position="35"/>
    </location>
</feature>
<feature type="domain" description="Sodium/calcium exchanger membrane region" evidence="12">
    <location>
        <begin position="432"/>
        <end position="549"/>
    </location>
</feature>
<evidence type="ECO:0000256" key="8">
    <source>
        <dbReference type="ARBA" id="ARBA00023065"/>
    </source>
</evidence>
<keyword evidence="6 11" id="KW-0812">Transmembrane</keyword>
<reference evidence="14" key="1">
    <citation type="submission" date="2025-08" db="UniProtKB">
        <authorList>
            <consortium name="Ensembl"/>
        </authorList>
    </citation>
    <scope>IDENTIFICATION</scope>
</reference>
<dbReference type="InterPro" id="IPR004837">
    <property type="entry name" value="NaCa_Exmemb"/>
</dbReference>
<evidence type="ECO:0000256" key="2">
    <source>
        <dbReference type="ARBA" id="ARBA00022448"/>
    </source>
</evidence>
<feature type="transmembrane region" description="Helical" evidence="11">
    <location>
        <begin position="315"/>
        <end position="341"/>
    </location>
</feature>
<evidence type="ECO:0000256" key="11">
    <source>
        <dbReference type="SAM" id="Phobius"/>
    </source>
</evidence>
<dbReference type="GO" id="GO:0012505">
    <property type="term" value="C:endomembrane system"/>
    <property type="evidence" value="ECO:0007669"/>
    <property type="project" value="UniProtKB-SubCell"/>
</dbReference>
<evidence type="ECO:0000256" key="4">
    <source>
        <dbReference type="ARBA" id="ARBA00022553"/>
    </source>
</evidence>
<evidence type="ECO:0000256" key="3">
    <source>
        <dbReference type="ARBA" id="ARBA00022449"/>
    </source>
</evidence>
<evidence type="ECO:0000313" key="15">
    <source>
        <dbReference type="Proteomes" id="UP000694700"/>
    </source>
</evidence>
<evidence type="ECO:0000256" key="6">
    <source>
        <dbReference type="ARBA" id="ARBA00022692"/>
    </source>
</evidence>
<accession>A0A8C1X9V4</accession>
<sequence length="790" mass="88336">MAHTKHTMSADVESRRRRSTESSEPLWDHDPKGRRCSSQCDRLCVAGAYLEIPDTPSPCTSQYFGHYTPKCLSAHRHSRCTDDVWQEASIRTTLRAENEVEAHKLANNYRVCKYELLLNIPVLTVRDFSRVRVQILGITGGTVSNHLFMSVCQFGFRKWKSHVTERPIEDRSDVVKELYSDLNYIKHHSGSLVTVGNVIYVLLFGWWISLFYFLVSLLMFCTIAGIPYGKLCLQLSGYFLWPFGKALQKSISLVKKCCVKFPHCEAIPEVDEIKESSEVKESTPLLRSAPAVTTEIPLTTPPPKQTRYWCRPSTYVWLVLGYPLLAVVHFLAIFLSWILVFTIPVSKMNVRTVSIILLMPPEEVIIRTVKKPQGCETRVLLCCYRAFNWYYYKFTVDGINVFAVNLLPLVIITLVIGYMDKDNYYVSSEVKFATAVSSIIPLSYYIGMGIASISAQSNFAVGAVVNATFGSITEMAFYITALLQGHRAGNKCYAEIVKSALTGTLLGCILFIPGICMIIGGCKHREQRFNSRSAGVSSALLFISIGGVFAPTLFSKAYGNFICEGCNNTPGNTTKPFLCNNCHYDLSENNRPLFLSHIEPLVYTISVLLPSAYLIGLIFTLKTHSHIYDIHISDAHCHVVSDHGAVVHWSRARALVVLILATVLMAACADLSTEHIKPIISNSSVSQYFIGVTVLAMVPELPEIVNGIQFALQNNISLSLEVGSCIAVQVCMLQIPLLILFNAFYDVGFVLIFSDLHLWASIFSVILVNYIFMDGKSDYFQGKCCYSITD</sequence>
<evidence type="ECO:0000256" key="5">
    <source>
        <dbReference type="ARBA" id="ARBA00022568"/>
    </source>
</evidence>
<dbReference type="GO" id="GO:0006874">
    <property type="term" value="P:intracellular calcium ion homeostasis"/>
    <property type="evidence" value="ECO:0007669"/>
    <property type="project" value="TreeGrafter"/>
</dbReference>
<feature type="transmembrane region" description="Helical" evidence="11">
    <location>
        <begin position="399"/>
        <end position="418"/>
    </location>
</feature>
<feature type="transmembrane region" description="Helical" evidence="11">
    <location>
        <begin position="654"/>
        <end position="673"/>
    </location>
</feature>